<dbReference type="OrthoDB" id="7055730at2"/>
<dbReference type="SUPFAM" id="SSF100910">
    <property type="entry name" value="Chemosensory protein Csp2"/>
    <property type="match status" value="1"/>
</dbReference>
<gene>
    <name evidence="1" type="ORF">CLLU_23620</name>
</gene>
<dbReference type="Proteomes" id="UP000237798">
    <property type="component" value="Unassembled WGS sequence"/>
</dbReference>
<organism evidence="1 2">
    <name type="scientific">Clostridium luticellarii</name>
    <dbReference type="NCBI Taxonomy" id="1691940"/>
    <lineage>
        <taxon>Bacteria</taxon>
        <taxon>Bacillati</taxon>
        <taxon>Bacillota</taxon>
        <taxon>Clostridia</taxon>
        <taxon>Eubacteriales</taxon>
        <taxon>Clostridiaceae</taxon>
        <taxon>Clostridium</taxon>
    </lineage>
</organism>
<evidence type="ECO:0000313" key="2">
    <source>
        <dbReference type="Proteomes" id="UP000237798"/>
    </source>
</evidence>
<evidence type="ECO:0000313" key="1">
    <source>
        <dbReference type="EMBL" id="PRR84678.1"/>
    </source>
</evidence>
<name>A0A2T0BLA8_9CLOT</name>
<dbReference type="AlphaFoldDB" id="A0A2T0BLA8"/>
<comment type="caution">
    <text evidence="1">The sequence shown here is derived from an EMBL/GenBank/DDBJ whole genome shotgun (WGS) entry which is preliminary data.</text>
</comment>
<dbReference type="Gene3D" id="1.10.2080.10">
    <property type="entry name" value="Insect odorant-binding protein A10/Ejaculatory bulb-specific protein 3"/>
    <property type="match status" value="1"/>
</dbReference>
<dbReference type="InterPro" id="IPR036682">
    <property type="entry name" value="OS_D_A10/PebIII_sf"/>
</dbReference>
<sequence>MGKIHVSKSQLIKDKTDKIEKIFGGLKENSSLEKFIEIFKQNYPEDWNRIVERYDDHKKLRKKGKNYPMPEPKKYLEHIYSDYLNKKS</sequence>
<accession>A0A2T0BLA8</accession>
<protein>
    <submittedName>
        <fullName evidence="1">Uncharacterized protein</fullName>
    </submittedName>
</protein>
<dbReference type="EMBL" id="PVXP01000036">
    <property type="protein sequence ID" value="PRR84678.1"/>
    <property type="molecule type" value="Genomic_DNA"/>
</dbReference>
<reference evidence="1 2" key="1">
    <citation type="submission" date="2018-03" db="EMBL/GenBank/DDBJ databases">
        <title>Genome sequence of Clostridium luticellarii DSM 29923.</title>
        <authorList>
            <person name="Poehlein A."/>
            <person name="Daniel R."/>
        </authorList>
    </citation>
    <scope>NUCLEOTIDE SEQUENCE [LARGE SCALE GENOMIC DNA]</scope>
    <source>
        <strain evidence="1 2">DSM 29923</strain>
    </source>
</reference>
<keyword evidence="2" id="KW-1185">Reference proteome</keyword>
<dbReference type="RefSeq" id="WP_106009982.1">
    <property type="nucleotide sequence ID" value="NZ_JALCPJ010000005.1"/>
</dbReference>
<proteinExistence type="predicted"/>